<gene>
    <name evidence="2" type="ORF">Bm1_54745</name>
</gene>
<evidence type="ECO:0000313" key="2">
    <source>
        <dbReference type="EMBL" id="EDP28742.1"/>
    </source>
</evidence>
<sequence length="130" mass="14704">MVIGRYEKNKDQTLIGLLLVGEEMRTANLNKDKTAKRGKRNLTVTSFGFYFGGVARNDNDSLLSNGRSLLALVPIRHPFCITVTTVRMIHIVMSVDDISIVAESHRSTEQKDRFGNTRLSVSRRNHSRSR</sequence>
<protein>
    <submittedName>
        <fullName evidence="2">Uncharacterized protein</fullName>
    </submittedName>
</protein>
<feature type="compositionally biased region" description="Basic and acidic residues" evidence="1">
    <location>
        <begin position="105"/>
        <end position="115"/>
    </location>
</feature>
<feature type="region of interest" description="Disordered" evidence="1">
    <location>
        <begin position="105"/>
        <end position="130"/>
    </location>
</feature>
<dbReference type="AlphaFoldDB" id="A8QG73"/>
<name>A8QG73_BRUMA</name>
<proteinExistence type="predicted"/>
<dbReference type="EMBL" id="DS239620">
    <property type="protein sequence ID" value="EDP28742.1"/>
    <property type="molecule type" value="Genomic_DNA"/>
</dbReference>
<organism evidence="2">
    <name type="scientific">Brugia malayi</name>
    <name type="common">Filarial nematode worm</name>
    <dbReference type="NCBI Taxonomy" id="6279"/>
    <lineage>
        <taxon>Eukaryota</taxon>
        <taxon>Metazoa</taxon>
        <taxon>Ecdysozoa</taxon>
        <taxon>Nematoda</taxon>
        <taxon>Chromadorea</taxon>
        <taxon>Rhabditida</taxon>
        <taxon>Spirurina</taxon>
        <taxon>Spiruromorpha</taxon>
        <taxon>Filarioidea</taxon>
        <taxon>Onchocercidae</taxon>
        <taxon>Brugia</taxon>
    </lineage>
</organism>
<evidence type="ECO:0000256" key="1">
    <source>
        <dbReference type="SAM" id="MobiDB-lite"/>
    </source>
</evidence>
<feature type="compositionally biased region" description="Basic residues" evidence="1">
    <location>
        <begin position="121"/>
        <end position="130"/>
    </location>
</feature>
<reference evidence="2" key="1">
    <citation type="journal article" date="2007" name="Science">
        <title>Draft genome of the filarial nematode parasite Brugia malayi.</title>
        <authorList>
            <person name="Ghedin E."/>
            <person name="Wang S."/>
            <person name="Spiro D."/>
            <person name="Caler E."/>
            <person name="Zhao Q."/>
            <person name="Crabtree J."/>
            <person name="Allen J.E."/>
            <person name="Delcher A.L."/>
            <person name="Guiliano D.B."/>
            <person name="Miranda-Saavedra D."/>
            <person name="Angiuoli S.V."/>
            <person name="Creasy T."/>
            <person name="Amedeo P."/>
            <person name="Haas B."/>
            <person name="El-Sayed N.M."/>
            <person name="Wortman J.R."/>
            <person name="Feldblyum T."/>
            <person name="Tallon L."/>
            <person name="Schatz M."/>
            <person name="Shumway M."/>
            <person name="Koo H."/>
            <person name="Salzberg S.L."/>
            <person name="Schobel S."/>
            <person name="Pertea M."/>
            <person name="Pop M."/>
            <person name="White O."/>
            <person name="Barton G.J."/>
            <person name="Carlow C.K."/>
            <person name="Crawford M.J."/>
            <person name="Daub J."/>
            <person name="Dimmic M.W."/>
            <person name="Estes C.F."/>
            <person name="Foster J.M."/>
            <person name="Ganatra M."/>
            <person name="Gregory W.F."/>
            <person name="Johnson N.M."/>
            <person name="Jin J."/>
            <person name="Komuniecki R."/>
            <person name="Korf I."/>
            <person name="Kumar S."/>
            <person name="Laney S."/>
            <person name="Li B.W."/>
            <person name="Li W."/>
            <person name="Lindblom T.H."/>
            <person name="Lustigman S."/>
            <person name="Ma D."/>
            <person name="Maina C.V."/>
            <person name="Martin D.M."/>
            <person name="McCarter J.P."/>
            <person name="McReynolds L."/>
            <person name="Mitreva M."/>
            <person name="Nutman T.B."/>
            <person name="Parkinson J."/>
            <person name="Peregrin-Alvarez J.M."/>
            <person name="Poole C."/>
            <person name="Ren Q."/>
            <person name="Saunders L."/>
            <person name="Sluder A.E."/>
            <person name="Smith K."/>
            <person name="Stanke M."/>
            <person name="Unnasch T.R."/>
            <person name="Ware J."/>
            <person name="Wei A.D."/>
            <person name="Weil G."/>
            <person name="Williams D.J."/>
            <person name="Zhang Y."/>
            <person name="Williams S.A."/>
            <person name="Fraser-Liggett C."/>
            <person name="Slatko B."/>
            <person name="Blaxter M.L."/>
            <person name="Scott A.L."/>
        </authorList>
    </citation>
    <scope>NUCLEOTIDE SEQUENCE [LARGE SCALE GENOMIC DNA]</scope>
</reference>
<accession>A8QG73</accession>